<dbReference type="SUPFAM" id="SSF56935">
    <property type="entry name" value="Porins"/>
    <property type="match status" value="1"/>
</dbReference>
<accession>A0ABT3FYW9</accession>
<keyword evidence="4" id="KW-1185">Reference proteome</keyword>
<keyword evidence="1" id="KW-0732">Signal</keyword>
<dbReference type="Pfam" id="PF19783">
    <property type="entry name" value="DUF6268"/>
    <property type="match status" value="1"/>
</dbReference>
<gene>
    <name evidence="3" type="ORF">OJ996_04265</name>
</gene>
<feature type="domain" description="DUF6268" evidence="2">
    <location>
        <begin position="133"/>
        <end position="280"/>
    </location>
</feature>
<dbReference type="Proteomes" id="UP001165653">
    <property type="component" value="Unassembled WGS sequence"/>
</dbReference>
<evidence type="ECO:0000256" key="1">
    <source>
        <dbReference type="SAM" id="SignalP"/>
    </source>
</evidence>
<protein>
    <submittedName>
        <fullName evidence="3">DUF6268 family outer membrane beta-barrel protein</fullName>
    </submittedName>
</protein>
<comment type="caution">
    <text evidence="3">The sequence shown here is derived from an EMBL/GenBank/DDBJ whole genome shotgun (WGS) entry which is preliminary data.</text>
</comment>
<dbReference type="RefSeq" id="WP_264511538.1">
    <property type="nucleotide sequence ID" value="NZ_JAPDDR010000002.1"/>
</dbReference>
<proteinExistence type="predicted"/>
<feature type="chain" id="PRO_5047372305" evidence="1">
    <location>
        <begin position="20"/>
        <end position="311"/>
    </location>
</feature>
<sequence length="311" mass="34396">MIQRPALLALAALCTAAHAGTLTTTSAPVTGATAENESPLLFLDTFRVSAYGNFGMEFDRSQGELDAWQAEMQTFLSKPITIAGDLVLLPTFRYEGTFLRYDGTLPGFPVKDEDLHSLELPLWLLNYSPQSPWIYGAWIKPALSTDFDHIDSDDIFLDVAVGGGYKFSDKFYLGGGVALFDAFGDESLVPGPAFFWAPREDIRLQLLGPSFTAAWDMSEDWRLSFDVRSAGGVWNIDDNNQSRTLDFTSYRAGLHIHRRIQDTWWVEGGAGITFGNEIELKTPDGLGLNEAVLGDLDEGVFGYLAVKKEVW</sequence>
<organism evidence="3 4">
    <name type="scientific">Luteolibacter rhizosphaerae</name>
    <dbReference type="NCBI Taxonomy" id="2989719"/>
    <lineage>
        <taxon>Bacteria</taxon>
        <taxon>Pseudomonadati</taxon>
        <taxon>Verrucomicrobiota</taxon>
        <taxon>Verrucomicrobiia</taxon>
        <taxon>Verrucomicrobiales</taxon>
        <taxon>Verrucomicrobiaceae</taxon>
        <taxon>Luteolibacter</taxon>
    </lineage>
</organism>
<evidence type="ECO:0000313" key="4">
    <source>
        <dbReference type="Proteomes" id="UP001165653"/>
    </source>
</evidence>
<name>A0ABT3FYW9_9BACT</name>
<dbReference type="InterPro" id="IPR046235">
    <property type="entry name" value="DUF6268"/>
</dbReference>
<dbReference type="EMBL" id="JAPDDR010000002">
    <property type="protein sequence ID" value="MCW1912773.1"/>
    <property type="molecule type" value="Genomic_DNA"/>
</dbReference>
<feature type="signal peptide" evidence="1">
    <location>
        <begin position="1"/>
        <end position="19"/>
    </location>
</feature>
<reference evidence="3" key="1">
    <citation type="submission" date="2022-10" db="EMBL/GenBank/DDBJ databases">
        <title>Luteolibacter sp. GHJ8, whole genome shotgun sequencing project.</title>
        <authorList>
            <person name="Zhao G."/>
            <person name="Shen L."/>
        </authorList>
    </citation>
    <scope>NUCLEOTIDE SEQUENCE</scope>
    <source>
        <strain evidence="3">GHJ8</strain>
    </source>
</reference>
<evidence type="ECO:0000313" key="3">
    <source>
        <dbReference type="EMBL" id="MCW1912773.1"/>
    </source>
</evidence>
<evidence type="ECO:0000259" key="2">
    <source>
        <dbReference type="Pfam" id="PF19783"/>
    </source>
</evidence>